<dbReference type="Proteomes" id="UP000076532">
    <property type="component" value="Unassembled WGS sequence"/>
</dbReference>
<evidence type="ECO:0000313" key="2">
    <source>
        <dbReference type="Proteomes" id="UP000076532"/>
    </source>
</evidence>
<evidence type="ECO:0000313" key="1">
    <source>
        <dbReference type="EMBL" id="KZP10289.1"/>
    </source>
</evidence>
<accession>A0A165Z735</accession>
<sequence length="165" mass="17962">MFNAFLRAGIYVHSQITSSSTCNSLLSADDQQSCDHHRIIHGAIFRSAGTSKGFVLSRRSLGILTLNAHPPLLGSKALGPVKSLGIISSSTRNPLRFADDQQSCDHYRIYTVLSLDRVELARVLRLAGALQGSSPRLDASSEGLGTDEEPKDHIFFAAQSPPFRR</sequence>
<dbReference type="AlphaFoldDB" id="A0A165Z735"/>
<proteinExistence type="predicted"/>
<organism evidence="1 2">
    <name type="scientific">Athelia psychrophila</name>
    <dbReference type="NCBI Taxonomy" id="1759441"/>
    <lineage>
        <taxon>Eukaryota</taxon>
        <taxon>Fungi</taxon>
        <taxon>Dikarya</taxon>
        <taxon>Basidiomycota</taxon>
        <taxon>Agaricomycotina</taxon>
        <taxon>Agaricomycetes</taxon>
        <taxon>Agaricomycetidae</taxon>
        <taxon>Atheliales</taxon>
        <taxon>Atheliaceae</taxon>
        <taxon>Athelia</taxon>
    </lineage>
</organism>
<name>A0A165Z735_9AGAM</name>
<keyword evidence="2" id="KW-1185">Reference proteome</keyword>
<reference evidence="1 2" key="1">
    <citation type="journal article" date="2016" name="Mol. Biol. Evol.">
        <title>Comparative Genomics of Early-Diverging Mushroom-Forming Fungi Provides Insights into the Origins of Lignocellulose Decay Capabilities.</title>
        <authorList>
            <person name="Nagy L.G."/>
            <person name="Riley R."/>
            <person name="Tritt A."/>
            <person name="Adam C."/>
            <person name="Daum C."/>
            <person name="Floudas D."/>
            <person name="Sun H."/>
            <person name="Yadav J.S."/>
            <person name="Pangilinan J."/>
            <person name="Larsson K.H."/>
            <person name="Matsuura K."/>
            <person name="Barry K."/>
            <person name="Labutti K."/>
            <person name="Kuo R."/>
            <person name="Ohm R.A."/>
            <person name="Bhattacharya S.S."/>
            <person name="Shirouzu T."/>
            <person name="Yoshinaga Y."/>
            <person name="Martin F.M."/>
            <person name="Grigoriev I.V."/>
            <person name="Hibbett D.S."/>
        </authorList>
    </citation>
    <scope>NUCLEOTIDE SEQUENCE [LARGE SCALE GENOMIC DNA]</scope>
    <source>
        <strain evidence="1 2">CBS 109695</strain>
    </source>
</reference>
<protein>
    <submittedName>
        <fullName evidence="1">Uncharacterized protein</fullName>
    </submittedName>
</protein>
<dbReference type="EMBL" id="KV417683">
    <property type="protein sequence ID" value="KZP10289.1"/>
    <property type="molecule type" value="Genomic_DNA"/>
</dbReference>
<gene>
    <name evidence="1" type="ORF">FIBSPDRAFT_899886</name>
</gene>